<dbReference type="PANTHER" id="PTHR45772">
    <property type="entry name" value="CONSERVED COMPONENT OF ABC TRANSPORTER FOR NATURAL AMINO ACIDS-RELATED"/>
    <property type="match status" value="1"/>
</dbReference>
<dbReference type="Pfam" id="PF12399">
    <property type="entry name" value="BCA_ABC_TP_C"/>
    <property type="match status" value="1"/>
</dbReference>
<evidence type="ECO:0000259" key="4">
    <source>
        <dbReference type="PROSITE" id="PS50893"/>
    </source>
</evidence>
<dbReference type="RefSeq" id="WP_194424240.1">
    <property type="nucleotide sequence ID" value="NZ_BAAAPT010000001.1"/>
</dbReference>
<protein>
    <submittedName>
        <fullName evidence="5">ABC transporter ATP-binding protein</fullName>
    </submittedName>
</protein>
<keyword evidence="3 5" id="KW-0067">ATP-binding</keyword>
<dbReference type="EMBL" id="JAWJYN010000001">
    <property type="protein sequence ID" value="MDZ8160945.1"/>
    <property type="molecule type" value="Genomic_DNA"/>
</dbReference>
<dbReference type="InterPro" id="IPR003439">
    <property type="entry name" value="ABC_transporter-like_ATP-bd"/>
</dbReference>
<evidence type="ECO:0000313" key="5">
    <source>
        <dbReference type="EMBL" id="MDZ8160945.1"/>
    </source>
</evidence>
<dbReference type="Proteomes" id="UP001291912">
    <property type="component" value="Unassembled WGS sequence"/>
</dbReference>
<organism evidence="5 6">
    <name type="scientific">Microbacterium aquimaris</name>
    <dbReference type="NCBI Taxonomy" id="459816"/>
    <lineage>
        <taxon>Bacteria</taxon>
        <taxon>Bacillati</taxon>
        <taxon>Actinomycetota</taxon>
        <taxon>Actinomycetes</taxon>
        <taxon>Micrococcales</taxon>
        <taxon>Microbacteriaceae</taxon>
        <taxon>Microbacterium</taxon>
    </lineage>
</organism>
<reference evidence="5 6" key="1">
    <citation type="submission" date="2023-10" db="EMBL/GenBank/DDBJ databases">
        <title>Microbacterium xanthum sp. nov., isolated from seaweed.</title>
        <authorList>
            <person name="Lee S.D."/>
        </authorList>
    </citation>
    <scope>NUCLEOTIDE SEQUENCE [LARGE SCALE GENOMIC DNA]</scope>
    <source>
        <strain evidence="5 6">KCTC 19124</strain>
    </source>
</reference>
<keyword evidence="2" id="KW-0547">Nucleotide-binding</keyword>
<dbReference type="PROSITE" id="PS50893">
    <property type="entry name" value="ABC_TRANSPORTER_2"/>
    <property type="match status" value="1"/>
</dbReference>
<name>A0ABU5N4H5_9MICO</name>
<dbReference type="SUPFAM" id="SSF52540">
    <property type="entry name" value="P-loop containing nucleoside triphosphate hydrolases"/>
    <property type="match status" value="1"/>
</dbReference>
<keyword evidence="1" id="KW-0813">Transport</keyword>
<dbReference type="InterPro" id="IPR003593">
    <property type="entry name" value="AAA+_ATPase"/>
</dbReference>
<evidence type="ECO:0000256" key="2">
    <source>
        <dbReference type="ARBA" id="ARBA00022741"/>
    </source>
</evidence>
<evidence type="ECO:0000313" key="6">
    <source>
        <dbReference type="Proteomes" id="UP001291912"/>
    </source>
</evidence>
<dbReference type="CDD" id="cd03219">
    <property type="entry name" value="ABC_Mj1267_LivG_branched"/>
    <property type="match status" value="1"/>
</dbReference>
<dbReference type="PANTHER" id="PTHR45772:SF7">
    <property type="entry name" value="AMINO ACID ABC TRANSPORTER ATP-BINDING PROTEIN"/>
    <property type="match status" value="1"/>
</dbReference>
<proteinExistence type="predicted"/>
<gene>
    <name evidence="5" type="ORF">R2Q92_03795</name>
</gene>
<keyword evidence="6" id="KW-1185">Reference proteome</keyword>
<evidence type="ECO:0000256" key="1">
    <source>
        <dbReference type="ARBA" id="ARBA00022448"/>
    </source>
</evidence>
<dbReference type="Pfam" id="PF00005">
    <property type="entry name" value="ABC_tran"/>
    <property type="match status" value="1"/>
</dbReference>
<dbReference type="InterPro" id="IPR027417">
    <property type="entry name" value="P-loop_NTPase"/>
</dbReference>
<dbReference type="InterPro" id="IPR032823">
    <property type="entry name" value="BCA_ABC_TP_C"/>
</dbReference>
<dbReference type="InterPro" id="IPR051120">
    <property type="entry name" value="ABC_AA/LPS_Transport"/>
</dbReference>
<sequence>MTHRTPALEVVGLSKHYGGLHAMRPIDLTLGDGDRLSVIGTNGAGKSTLFNCIAGTVRASTGRVSFFGTDVTRTSAAHRAGMGIARTFQTSRLFDNMTVAQNVYVALGGRRFPGGSLRPVGGDAPRWDEASKLLARVGLEKVHDAVVGDISHGEQRQLELAMAFALEPKILMLDEPAAGFSPAERARLVTILRELPHEVSLILIEHDMDIALAVADRVIVMHDGSKILEGTPDEIRRSERVREIYLGGAIDDVA</sequence>
<accession>A0ABU5N4H5</accession>
<comment type="caution">
    <text evidence="5">The sequence shown here is derived from an EMBL/GenBank/DDBJ whole genome shotgun (WGS) entry which is preliminary data.</text>
</comment>
<dbReference type="Gene3D" id="3.40.50.300">
    <property type="entry name" value="P-loop containing nucleotide triphosphate hydrolases"/>
    <property type="match status" value="1"/>
</dbReference>
<dbReference type="SMART" id="SM00382">
    <property type="entry name" value="AAA"/>
    <property type="match status" value="1"/>
</dbReference>
<feature type="domain" description="ABC transporter" evidence="4">
    <location>
        <begin position="8"/>
        <end position="248"/>
    </location>
</feature>
<evidence type="ECO:0000256" key="3">
    <source>
        <dbReference type="ARBA" id="ARBA00022840"/>
    </source>
</evidence>
<dbReference type="GO" id="GO:0005524">
    <property type="term" value="F:ATP binding"/>
    <property type="evidence" value="ECO:0007669"/>
    <property type="project" value="UniProtKB-KW"/>
</dbReference>